<reference evidence="1 2" key="1">
    <citation type="submission" date="2018-01" db="EMBL/GenBank/DDBJ databases">
        <title>Denitrification phenotypes of diverse strains of Pseudomonas stutzeri.</title>
        <authorList>
            <person name="Milligan D.A."/>
            <person name="Bergaust L."/>
            <person name="Bakken L.R."/>
            <person name="Frostegard A."/>
        </authorList>
    </citation>
    <scope>NUCLEOTIDE SEQUENCE [LARGE SCALE GENOMIC DNA]</scope>
    <source>
        <strain evidence="1 2">KC</strain>
    </source>
</reference>
<evidence type="ECO:0000313" key="1">
    <source>
        <dbReference type="EMBL" id="PNF80034.1"/>
    </source>
</evidence>
<protein>
    <submittedName>
        <fullName evidence="1">Uncharacterized protein</fullName>
    </submittedName>
</protein>
<name>A0A2N8S072_STUST</name>
<dbReference type="OrthoDB" id="9148850at2"/>
<accession>A0A2N8S072</accession>
<evidence type="ECO:0000313" key="2">
    <source>
        <dbReference type="Proteomes" id="UP000235925"/>
    </source>
</evidence>
<dbReference type="Proteomes" id="UP000235925">
    <property type="component" value="Unassembled WGS sequence"/>
</dbReference>
<proteinExistence type="predicted"/>
<comment type="caution">
    <text evidence="1">The sequence shown here is derived from an EMBL/GenBank/DDBJ whole genome shotgun (WGS) entry which is preliminary data.</text>
</comment>
<dbReference type="AlphaFoldDB" id="A0A2N8S072"/>
<sequence>MNNSELGRVQAFLLKHRIAETKAARRNISREEREVATILRDADPQMRALLEEILDGQGLVLQSFREFDVAGIPAGAMTFVLARKPDTNPPFFGTERLVSRMKQLGRYKVSDTEIKIWFTQLWFILLDLLYTKKNRSPGAMQDWVDTAFNRLVFTDAVKNYINDSVLKMDPASLKTTAIYDALTSTKEGTITQLCSAFIEIMQDASLLERLEEDVYRQSLLFAFEMKMNYDRQLVPLLPALLPFDAASTVLIEEVEEVAHGNNH</sequence>
<organism evidence="1 2">
    <name type="scientific">Stutzerimonas stutzeri</name>
    <name type="common">Pseudomonas stutzeri</name>
    <dbReference type="NCBI Taxonomy" id="316"/>
    <lineage>
        <taxon>Bacteria</taxon>
        <taxon>Pseudomonadati</taxon>
        <taxon>Pseudomonadota</taxon>
        <taxon>Gammaproteobacteria</taxon>
        <taxon>Pseudomonadales</taxon>
        <taxon>Pseudomonadaceae</taxon>
        <taxon>Stutzerimonas</taxon>
    </lineage>
</organism>
<dbReference type="EMBL" id="POUN01000004">
    <property type="protein sequence ID" value="PNF80034.1"/>
    <property type="molecule type" value="Genomic_DNA"/>
</dbReference>
<dbReference type="RefSeq" id="WP_102825920.1">
    <property type="nucleotide sequence ID" value="NZ_CP139348.1"/>
</dbReference>
<gene>
    <name evidence="1" type="ORF">CXK92_15580</name>
</gene>